<comment type="caution">
    <text evidence="1">The sequence shown here is derived from an EMBL/GenBank/DDBJ whole genome shotgun (WGS) entry which is preliminary data.</text>
</comment>
<organism evidence="1 2">
    <name type="scientific">Porphyromonas canoris</name>
    <dbReference type="NCBI Taxonomy" id="36875"/>
    <lineage>
        <taxon>Bacteria</taxon>
        <taxon>Pseudomonadati</taxon>
        <taxon>Bacteroidota</taxon>
        <taxon>Bacteroidia</taxon>
        <taxon>Bacteroidales</taxon>
        <taxon>Porphyromonadaceae</taxon>
        <taxon>Porphyromonas</taxon>
    </lineage>
</organism>
<protein>
    <recommendedName>
        <fullName evidence="3">Lipoprotein</fullName>
    </recommendedName>
</protein>
<proteinExistence type="predicted"/>
<accession>A0ABR4XKN0</accession>
<dbReference type="Proteomes" id="UP000030101">
    <property type="component" value="Unassembled WGS sequence"/>
</dbReference>
<reference evidence="1 2" key="1">
    <citation type="submission" date="2014-08" db="EMBL/GenBank/DDBJ databases">
        <title>Porphyromonas canoris strain:OH2762 Genome sequencing.</title>
        <authorList>
            <person name="Wallis C."/>
            <person name="Deusch O."/>
            <person name="O'Flynn C."/>
            <person name="Davis I."/>
            <person name="Jospin G."/>
            <person name="Darling A.E."/>
            <person name="Coil D.A."/>
            <person name="Alexiev A."/>
            <person name="Horsfall A."/>
            <person name="Kirkwood N."/>
            <person name="Harris S."/>
            <person name="Eisen J.A."/>
        </authorList>
    </citation>
    <scope>NUCLEOTIDE SEQUENCE [LARGE SCALE GENOMIC DNA]</scope>
    <source>
        <strain evidence="2">COT-108 OH2762</strain>
    </source>
</reference>
<evidence type="ECO:0008006" key="3">
    <source>
        <dbReference type="Google" id="ProtNLM"/>
    </source>
</evidence>
<evidence type="ECO:0000313" key="2">
    <source>
        <dbReference type="Proteomes" id="UP000030101"/>
    </source>
</evidence>
<name>A0ABR4XKN0_9PORP</name>
<dbReference type="PROSITE" id="PS51257">
    <property type="entry name" value="PROKAR_LIPOPROTEIN"/>
    <property type="match status" value="1"/>
</dbReference>
<keyword evidence="2" id="KW-1185">Reference proteome</keyword>
<dbReference type="RefSeq" id="WP_152567511.1">
    <property type="nucleotide sequence ID" value="NZ_JQZV01000013.1"/>
</dbReference>
<evidence type="ECO:0000313" key="1">
    <source>
        <dbReference type="EMBL" id="KGN92243.1"/>
    </source>
</evidence>
<gene>
    <name evidence="1" type="ORF">HQ43_09530</name>
</gene>
<sequence length="309" mass="35562">MKPNNNNTILFTMFLLSLFFASCSKEQLSGDVVPEINLFVPDDADQSEEANLRRSFYEQTGSYLLFNDTLRRANHTRVLSIPYSVTITGTDYYEAQLYRLKYLQSLSEYRQAAEFIRNKVASFVAKSTMPYSLLLVDTITSYPYDRSRKTYNMDKPDDKHITVFGMQTLAIAGLKDVGTKSNDEQHKLAVIILNNLVMRVIQQADAETLAPFYAISKAYYGKAFSEEEGNMPNIKDIRELGFLKSYYFKKEKVSFYPADRDLEVFLKELLGKPEAEWRKSHADYPLVIRKLEILKALIEKKGISLDYLG</sequence>
<dbReference type="EMBL" id="JQZV01000013">
    <property type="protein sequence ID" value="KGN92243.1"/>
    <property type="molecule type" value="Genomic_DNA"/>
</dbReference>